<reference evidence="1" key="1">
    <citation type="journal article" date="2023" name="Int. J. Syst. Evol. Microbiol.">
        <title>Mesoterricola silvestris gen. nov., sp. nov., Mesoterricola sediminis sp. nov., Geothrix oryzae sp. nov., Geothrix edaphica sp. nov., Geothrix rubra sp. nov., and Geothrix limicola sp. nov., six novel members of Acidobacteriota isolated from soils.</title>
        <authorList>
            <person name="Itoh H."/>
            <person name="Sugisawa Y."/>
            <person name="Mise K."/>
            <person name="Xu Z."/>
            <person name="Kuniyasu M."/>
            <person name="Ushijima N."/>
            <person name="Kawano K."/>
            <person name="Kobayashi E."/>
            <person name="Shiratori Y."/>
            <person name="Masuda Y."/>
            <person name="Senoo K."/>
        </authorList>
    </citation>
    <scope>NUCLEOTIDE SEQUENCE</scope>
    <source>
        <strain evidence="1">W786</strain>
    </source>
</reference>
<gene>
    <name evidence="1" type="ORF">METESE_20100</name>
</gene>
<name>A0AA48GT09_9BACT</name>
<dbReference type="Proteomes" id="UP001228113">
    <property type="component" value="Chromosome"/>
</dbReference>
<evidence type="ECO:0008006" key="3">
    <source>
        <dbReference type="Google" id="ProtNLM"/>
    </source>
</evidence>
<protein>
    <recommendedName>
        <fullName evidence="3">Lipoprotein</fullName>
    </recommendedName>
</protein>
<organism evidence="1 2">
    <name type="scientific">Mesoterricola sediminis</name>
    <dbReference type="NCBI Taxonomy" id="2927980"/>
    <lineage>
        <taxon>Bacteria</taxon>
        <taxon>Pseudomonadati</taxon>
        <taxon>Acidobacteriota</taxon>
        <taxon>Holophagae</taxon>
        <taxon>Holophagales</taxon>
        <taxon>Holophagaceae</taxon>
        <taxon>Mesoterricola</taxon>
    </lineage>
</organism>
<dbReference type="AlphaFoldDB" id="A0AA48GT09"/>
<keyword evidence="2" id="KW-1185">Reference proteome</keyword>
<accession>A0AA48GT09</accession>
<dbReference type="EMBL" id="AP027081">
    <property type="protein sequence ID" value="BDU77052.1"/>
    <property type="molecule type" value="Genomic_DNA"/>
</dbReference>
<sequence>MRIPAALPALVPALVLALACGPARLSRREAESDIRKDYPVQVTVTVPESASAIKGSPEHARLVAIQEAVAGPGLFTVARTPEGDRERFAFKPGPSAPRELRTGPKGFELPAAEADFDRALRIEYRGGEARVTYQIRLVRPTRHFGLFQVLHPGVRAGETKERHAAYRKDGRSWILQGTDETLRKGQ</sequence>
<dbReference type="KEGG" id="msea:METESE_20100"/>
<dbReference type="RefSeq" id="WP_316410082.1">
    <property type="nucleotide sequence ID" value="NZ_AP027081.1"/>
</dbReference>
<evidence type="ECO:0000313" key="1">
    <source>
        <dbReference type="EMBL" id="BDU77052.1"/>
    </source>
</evidence>
<evidence type="ECO:0000313" key="2">
    <source>
        <dbReference type="Proteomes" id="UP001228113"/>
    </source>
</evidence>
<dbReference type="PROSITE" id="PS51257">
    <property type="entry name" value="PROKAR_LIPOPROTEIN"/>
    <property type="match status" value="1"/>
</dbReference>
<proteinExistence type="predicted"/>